<dbReference type="PROSITE" id="PS51257">
    <property type="entry name" value="PROKAR_LIPOPROTEIN"/>
    <property type="match status" value="1"/>
</dbReference>
<sequence>MYRILLPLLLALLLVGCRPAGDEPALMGDEPVVMSFASPDFGIHAFLWWKPDTALRDLQLINDMGFNWVKQKFPWRDIEGIEKGQFDWYRTDYIVDEVEKAGLKLVVRLDRQPFWSEPLDNQWQDNGPPADPADYGDFCGAVAERYRGRIGAYQVWNEPNLDREWGLRPPDPVAYTELLKVCYTAIKAADPAAIVISAGLAPTGTDSTQAMPDEKFLQGMYDAGAADYFDVLGVNAPGYKAPPELSPVEAEAEEYGGGRWFAFRHVEDLRALMVANGDGHKQVAILEMGWTVDEVHPDYAWHAVDEATQADYLVRAYQYAAAHWRPWMGLMVTIYIADWEWTPDDEQWWWSIVLPDGTPRPAYDALKDMEKE</sequence>
<dbReference type="PANTHER" id="PTHR12631:SF10">
    <property type="entry name" value="BETA-XYLOSIDASE-LIKE PROTEIN-RELATED"/>
    <property type="match status" value="1"/>
</dbReference>
<dbReference type="InterPro" id="IPR051923">
    <property type="entry name" value="Glycosyl_Hydrolase_39"/>
</dbReference>
<feature type="chain" id="PRO_5008240616" evidence="1">
    <location>
        <begin position="21"/>
        <end position="372"/>
    </location>
</feature>
<dbReference type="Proteomes" id="UP000215027">
    <property type="component" value="Chromosome I"/>
</dbReference>
<evidence type="ECO:0000313" key="3">
    <source>
        <dbReference type="Proteomes" id="UP000215027"/>
    </source>
</evidence>
<dbReference type="EMBL" id="LN890655">
    <property type="protein sequence ID" value="CUS04510.2"/>
    <property type="molecule type" value="Genomic_DNA"/>
</dbReference>
<keyword evidence="3" id="KW-1185">Reference proteome</keyword>
<protein>
    <submittedName>
        <fullName evidence="2">Uncharacterized protein</fullName>
    </submittedName>
</protein>
<dbReference type="InterPro" id="IPR017853">
    <property type="entry name" value="GH"/>
</dbReference>
<dbReference type="PANTHER" id="PTHR12631">
    <property type="entry name" value="ALPHA-L-IDURONIDASE"/>
    <property type="match status" value="1"/>
</dbReference>
<dbReference type="Gene3D" id="3.20.20.80">
    <property type="entry name" value="Glycosidases"/>
    <property type="match status" value="1"/>
</dbReference>
<reference evidence="2" key="1">
    <citation type="submission" date="2016-01" db="EMBL/GenBank/DDBJ databases">
        <authorList>
            <person name="Mcilroy J.S."/>
            <person name="Karst M S."/>
            <person name="Albertsen M."/>
        </authorList>
    </citation>
    <scope>NUCLEOTIDE SEQUENCE</scope>
    <source>
        <strain evidence="2">Cfx-K</strain>
    </source>
</reference>
<proteinExistence type="predicted"/>
<dbReference type="OrthoDB" id="136121at2"/>
<gene>
    <name evidence="2" type="ORF">CFX0092_A2632</name>
</gene>
<feature type="signal peptide" evidence="1">
    <location>
        <begin position="1"/>
        <end position="20"/>
    </location>
</feature>
<dbReference type="KEGG" id="pbf:CFX0092_A2632"/>
<dbReference type="RefSeq" id="WP_095043835.1">
    <property type="nucleotide sequence ID" value="NZ_LN890655.1"/>
</dbReference>
<accession>A0A160T6R8</accession>
<dbReference type="AlphaFoldDB" id="A0A160T6R8"/>
<evidence type="ECO:0000313" key="2">
    <source>
        <dbReference type="EMBL" id="CUS04510.2"/>
    </source>
</evidence>
<evidence type="ECO:0000256" key="1">
    <source>
        <dbReference type="SAM" id="SignalP"/>
    </source>
</evidence>
<dbReference type="GO" id="GO:0004553">
    <property type="term" value="F:hydrolase activity, hydrolyzing O-glycosyl compounds"/>
    <property type="evidence" value="ECO:0007669"/>
    <property type="project" value="TreeGrafter"/>
</dbReference>
<keyword evidence="1" id="KW-0732">Signal</keyword>
<organism evidence="2 3">
    <name type="scientific">Candidatus Promineifilum breve</name>
    <dbReference type="NCBI Taxonomy" id="1806508"/>
    <lineage>
        <taxon>Bacteria</taxon>
        <taxon>Bacillati</taxon>
        <taxon>Chloroflexota</taxon>
        <taxon>Ardenticatenia</taxon>
        <taxon>Candidatus Promineifilales</taxon>
        <taxon>Candidatus Promineifilaceae</taxon>
        <taxon>Candidatus Promineifilum</taxon>
    </lineage>
</organism>
<name>A0A160T6R8_9CHLR</name>
<dbReference type="SUPFAM" id="SSF51445">
    <property type="entry name" value="(Trans)glycosidases"/>
    <property type="match status" value="1"/>
</dbReference>